<feature type="signal peptide" evidence="1">
    <location>
        <begin position="1"/>
        <end position="21"/>
    </location>
</feature>
<comment type="caution">
    <text evidence="3">The sequence shown here is derived from an EMBL/GenBank/DDBJ whole genome shotgun (WGS) entry which is preliminary data.</text>
</comment>
<keyword evidence="4" id="KW-1185">Reference proteome</keyword>
<reference evidence="3 4" key="1">
    <citation type="submission" date="2019-05" db="EMBL/GenBank/DDBJ databases">
        <title>Draft genome sequence of Nonomuraea zeae DSM 100528.</title>
        <authorList>
            <person name="Saricaoglu S."/>
            <person name="Isik K."/>
        </authorList>
    </citation>
    <scope>NUCLEOTIDE SEQUENCE [LARGE SCALE GENOMIC DNA]</scope>
    <source>
        <strain evidence="3 4">DSM 100528</strain>
    </source>
</reference>
<evidence type="ECO:0000259" key="2">
    <source>
        <dbReference type="Pfam" id="PF20009"/>
    </source>
</evidence>
<evidence type="ECO:0000256" key="1">
    <source>
        <dbReference type="SAM" id="SignalP"/>
    </source>
</evidence>
<gene>
    <name evidence="3" type="ORF">ETD85_44835</name>
</gene>
<protein>
    <recommendedName>
        <fullName evidence="2">GEVED domain-containing protein</fullName>
    </recommendedName>
</protein>
<feature type="chain" id="PRO_5039059438" description="GEVED domain-containing protein" evidence="1">
    <location>
        <begin position="22"/>
        <end position="402"/>
    </location>
</feature>
<evidence type="ECO:0000313" key="3">
    <source>
        <dbReference type="EMBL" id="TMR25771.1"/>
    </source>
</evidence>
<keyword evidence="1" id="KW-0732">Signal</keyword>
<dbReference type="InterPro" id="IPR045474">
    <property type="entry name" value="GEVED"/>
</dbReference>
<accession>A0A5S4G074</accession>
<dbReference type="EMBL" id="VCKX01000222">
    <property type="protein sequence ID" value="TMR25771.1"/>
    <property type="molecule type" value="Genomic_DNA"/>
</dbReference>
<evidence type="ECO:0000313" key="4">
    <source>
        <dbReference type="Proteomes" id="UP000306628"/>
    </source>
</evidence>
<dbReference type="RefSeq" id="WP_138695947.1">
    <property type="nucleotide sequence ID" value="NZ_JBHSAZ010000025.1"/>
</dbReference>
<dbReference type="OrthoDB" id="3863020at2"/>
<proteinExistence type="predicted"/>
<sequence>MALRTLLACTATALVSIPGVAPVTHADAGPARSAGSTNSALAASLRTPSGVRVTVHKSMIGSARVASAEISPADPAAPADEYLVPANAKATAGFVDLYEDFAVETDDWSDVATLTFTFSRPVRDPHLHVFGTGGSSGDLVNRDDYWPAIELVGGVPAKPTFTQVAGFPGYRVTASAIEPEWVYLAESTTCGVVYTCGTVQVSGIVRSFTVKLRAHDVHYGTDRTTPQMWAAFKLSLTEDGSDAPASYGAASHAITDSYLGESVSADHPDAVSMTPRALPVDTDDDDAVGSARTRMTLRGRDVALSVPVKSGSASNVAGWIDFDRNGRFDADERATTQVSGGNTAKLHWTIPRLLRTGPTWMRLRLTAKSESVTSATGWADSGEVEDHRIDLEAVSADSDDDA</sequence>
<dbReference type="Proteomes" id="UP000306628">
    <property type="component" value="Unassembled WGS sequence"/>
</dbReference>
<organism evidence="3 4">
    <name type="scientific">Nonomuraea zeae</name>
    <dbReference type="NCBI Taxonomy" id="1642303"/>
    <lineage>
        <taxon>Bacteria</taxon>
        <taxon>Bacillati</taxon>
        <taxon>Actinomycetota</taxon>
        <taxon>Actinomycetes</taxon>
        <taxon>Streptosporangiales</taxon>
        <taxon>Streptosporangiaceae</taxon>
        <taxon>Nonomuraea</taxon>
    </lineage>
</organism>
<dbReference type="Pfam" id="PF20009">
    <property type="entry name" value="GEVED"/>
    <property type="match status" value="1"/>
</dbReference>
<dbReference type="AlphaFoldDB" id="A0A5S4G074"/>
<feature type="domain" description="GEVED" evidence="2">
    <location>
        <begin position="315"/>
        <end position="389"/>
    </location>
</feature>
<name>A0A5S4G074_9ACTN</name>